<dbReference type="InterPro" id="IPR011008">
    <property type="entry name" value="Dimeric_a/b-barrel"/>
</dbReference>
<comment type="similarity">
    <text evidence="1">Belongs to the tpcK family.</text>
</comment>
<evidence type="ECO:0000313" key="3">
    <source>
        <dbReference type="Proteomes" id="UP000078544"/>
    </source>
</evidence>
<dbReference type="GO" id="GO:0016491">
    <property type="term" value="F:oxidoreductase activity"/>
    <property type="evidence" value="ECO:0007669"/>
    <property type="project" value="InterPro"/>
</dbReference>
<keyword evidence="3" id="KW-1185">Reference proteome</keyword>
<accession>A0A168C426</accession>
<proteinExistence type="inferred from homology"/>
<dbReference type="PANTHER" id="PTHR40260">
    <property type="entry name" value="BLR8190 PROTEIN"/>
    <property type="match status" value="1"/>
</dbReference>
<gene>
    <name evidence="2" type="ORF">AAL_04414</name>
</gene>
<sequence length="103" mass="11256">MASVTILYPSGHDFDLKYYLDTHMPLVSAQWKQDGLRSWEITQLDAGQPFQVQALLRWDSVAAWDAASTGPHGESVFADIPNFTTAQPVAVKGTTEAKADFGA</sequence>
<name>A0A168C426_9HYPO</name>
<protein>
    <submittedName>
        <fullName evidence="2">Dimeric alpha-beta barrel</fullName>
    </submittedName>
</protein>
<dbReference type="OrthoDB" id="4892971at2759"/>
<reference evidence="2 3" key="1">
    <citation type="journal article" date="2016" name="Genome Biol. Evol.">
        <title>Divergent and convergent evolution of fungal pathogenicity.</title>
        <authorList>
            <person name="Shang Y."/>
            <person name="Xiao G."/>
            <person name="Zheng P."/>
            <person name="Cen K."/>
            <person name="Zhan S."/>
            <person name="Wang C."/>
        </authorList>
    </citation>
    <scope>NUCLEOTIDE SEQUENCE [LARGE SCALE GENOMIC DNA]</scope>
    <source>
        <strain evidence="2 3">RCEF 2490</strain>
    </source>
</reference>
<dbReference type="InterPro" id="IPR009799">
    <property type="entry name" value="EthD_dom"/>
</dbReference>
<dbReference type="AlphaFoldDB" id="A0A168C426"/>
<evidence type="ECO:0000313" key="2">
    <source>
        <dbReference type="EMBL" id="KZZ96118.1"/>
    </source>
</evidence>
<dbReference type="STRING" id="1081109.A0A168C426"/>
<evidence type="ECO:0000256" key="1">
    <source>
        <dbReference type="ARBA" id="ARBA00005986"/>
    </source>
</evidence>
<dbReference type="Gene3D" id="3.30.70.100">
    <property type="match status" value="1"/>
</dbReference>
<comment type="caution">
    <text evidence="2">The sequence shown here is derived from an EMBL/GenBank/DDBJ whole genome shotgun (WGS) entry which is preliminary data.</text>
</comment>
<dbReference type="NCBIfam" id="TIGR02118">
    <property type="entry name" value="EthD family reductase"/>
    <property type="match status" value="1"/>
</dbReference>
<dbReference type="Proteomes" id="UP000078544">
    <property type="component" value="Unassembled WGS sequence"/>
</dbReference>
<dbReference type="PANTHER" id="PTHR40260:SF2">
    <property type="entry name" value="BLR8190 PROTEIN"/>
    <property type="match status" value="1"/>
</dbReference>
<organism evidence="2 3">
    <name type="scientific">Moelleriella libera RCEF 2490</name>
    <dbReference type="NCBI Taxonomy" id="1081109"/>
    <lineage>
        <taxon>Eukaryota</taxon>
        <taxon>Fungi</taxon>
        <taxon>Dikarya</taxon>
        <taxon>Ascomycota</taxon>
        <taxon>Pezizomycotina</taxon>
        <taxon>Sordariomycetes</taxon>
        <taxon>Hypocreomycetidae</taxon>
        <taxon>Hypocreales</taxon>
        <taxon>Clavicipitaceae</taxon>
        <taxon>Moelleriella</taxon>
    </lineage>
</organism>
<dbReference type="SUPFAM" id="SSF54909">
    <property type="entry name" value="Dimeric alpha+beta barrel"/>
    <property type="match status" value="1"/>
</dbReference>
<dbReference type="EMBL" id="AZGY01000008">
    <property type="protein sequence ID" value="KZZ96118.1"/>
    <property type="molecule type" value="Genomic_DNA"/>
</dbReference>